<keyword evidence="2" id="KW-1133">Transmembrane helix</keyword>
<feature type="region of interest" description="Disordered" evidence="1">
    <location>
        <begin position="1"/>
        <end position="21"/>
    </location>
</feature>
<evidence type="ECO:0000313" key="4">
    <source>
        <dbReference type="Proteomes" id="UP000204221"/>
    </source>
</evidence>
<dbReference type="Proteomes" id="UP000204221">
    <property type="component" value="Chromosome"/>
</dbReference>
<sequence length="159" mass="17127">MNDTPPSTTPRQRPVGRYGAPARRPSRRVLIVSLGVAVGIGLVASIVAYRNFGAQPIRGEHTAFEITSDDSIELSFQVHRDDPERPAVCVVESRAENGDEVGRREVYVPPAEGSANHTTTLRTSQRPVIGEVFGCSYEVPEYLIDSALTPPGGGMRPSG</sequence>
<evidence type="ECO:0000313" key="3">
    <source>
        <dbReference type="EMBL" id="ASO18421.1"/>
    </source>
</evidence>
<keyword evidence="4" id="KW-1185">Reference proteome</keyword>
<proteinExistence type="predicted"/>
<dbReference type="Pfam" id="PF14155">
    <property type="entry name" value="DUF4307"/>
    <property type="match status" value="1"/>
</dbReference>
<keyword evidence="2" id="KW-0472">Membrane</keyword>
<gene>
    <name evidence="3" type="ORF">AHOG_03825</name>
</gene>
<evidence type="ECO:0000256" key="2">
    <source>
        <dbReference type="SAM" id="Phobius"/>
    </source>
</evidence>
<organism evidence="3 4">
    <name type="scientific">Actinoalloteichus hoggarensis</name>
    <dbReference type="NCBI Taxonomy" id="1470176"/>
    <lineage>
        <taxon>Bacteria</taxon>
        <taxon>Bacillati</taxon>
        <taxon>Actinomycetota</taxon>
        <taxon>Actinomycetes</taxon>
        <taxon>Pseudonocardiales</taxon>
        <taxon>Pseudonocardiaceae</taxon>
        <taxon>Actinoalloteichus</taxon>
    </lineage>
</organism>
<name>A0A221VYV6_9PSEU</name>
<dbReference type="AlphaFoldDB" id="A0A221VYV6"/>
<dbReference type="RefSeq" id="WP_184450990.1">
    <property type="nucleotide sequence ID" value="NZ_CP022521.1"/>
</dbReference>
<reference evidence="3 4" key="1">
    <citation type="submission" date="2017-07" db="EMBL/GenBank/DDBJ databases">
        <title>Complete genome sequence of Actinoalloteichus hoggarensis DSM 45943, type strain of Actinoalloteichus hoggarensis.</title>
        <authorList>
            <person name="Ruckert C."/>
            <person name="Nouioui I."/>
            <person name="Willmese J."/>
            <person name="van Wezel G."/>
            <person name="Klenk H.-P."/>
            <person name="Kalinowski J."/>
            <person name="Zotchev S.B."/>
        </authorList>
    </citation>
    <scope>NUCLEOTIDE SEQUENCE [LARGE SCALE GENOMIC DNA]</scope>
    <source>
        <strain evidence="3 4">DSM 45943</strain>
    </source>
</reference>
<keyword evidence="2" id="KW-0812">Transmembrane</keyword>
<protein>
    <submittedName>
        <fullName evidence="3">Uncharacterized protein</fullName>
    </submittedName>
</protein>
<feature type="transmembrane region" description="Helical" evidence="2">
    <location>
        <begin position="29"/>
        <end position="49"/>
    </location>
</feature>
<accession>A0A221VYV6</accession>
<dbReference type="KEGG" id="ahg:AHOG_03825"/>
<dbReference type="EMBL" id="CP022521">
    <property type="protein sequence ID" value="ASO18421.1"/>
    <property type="molecule type" value="Genomic_DNA"/>
</dbReference>
<evidence type="ECO:0000256" key="1">
    <source>
        <dbReference type="SAM" id="MobiDB-lite"/>
    </source>
</evidence>
<dbReference type="InterPro" id="IPR025443">
    <property type="entry name" value="DUF4307"/>
</dbReference>
<feature type="compositionally biased region" description="Polar residues" evidence="1">
    <location>
        <begin position="1"/>
        <end position="11"/>
    </location>
</feature>